<organism evidence="1 2">
    <name type="scientific">Arabidopsis suecica</name>
    <name type="common">Swedish thale-cress</name>
    <name type="synonym">Cardaminopsis suecica</name>
    <dbReference type="NCBI Taxonomy" id="45249"/>
    <lineage>
        <taxon>Eukaryota</taxon>
        <taxon>Viridiplantae</taxon>
        <taxon>Streptophyta</taxon>
        <taxon>Embryophyta</taxon>
        <taxon>Tracheophyta</taxon>
        <taxon>Spermatophyta</taxon>
        <taxon>Magnoliopsida</taxon>
        <taxon>eudicotyledons</taxon>
        <taxon>Gunneridae</taxon>
        <taxon>Pentapetalae</taxon>
        <taxon>rosids</taxon>
        <taxon>malvids</taxon>
        <taxon>Brassicales</taxon>
        <taxon>Brassicaceae</taxon>
        <taxon>Camelineae</taxon>
        <taxon>Arabidopsis</taxon>
    </lineage>
</organism>
<comment type="caution">
    <text evidence="1">The sequence shown here is derived from an EMBL/GenBank/DDBJ whole genome shotgun (WGS) entry which is preliminary data.</text>
</comment>
<accession>A0A8T1XWE2</accession>
<evidence type="ECO:0000313" key="2">
    <source>
        <dbReference type="Proteomes" id="UP000694251"/>
    </source>
</evidence>
<sequence length="224" mass="24113">MGARERGLLSVRVRDRGVLEDGAVSEFFSGECGFNSVLMRCDYSQFCVGSGEAFVQRFSSSRRDHSSDLRNRWCIAMFFSHRRCSFCSLGSPVCLGETVLLFSVSLSSFSPAPAVSSLDKAGFSIGGKPRGHFGALRLFVAVRDVGDSGFGGQRVSSIGGLLKVVASSAMGMASLCPFVFVPVASSPVCFKAVIRSKWRRYLVTALVLGEAVGFYLEVLKTGLE</sequence>
<dbReference type="Proteomes" id="UP000694251">
    <property type="component" value="Chromosome 13"/>
</dbReference>
<dbReference type="EMBL" id="JAEFBJ010000013">
    <property type="protein sequence ID" value="KAG7539256.1"/>
    <property type="molecule type" value="Genomic_DNA"/>
</dbReference>
<name>A0A8T1XWE2_ARASU</name>
<reference evidence="1 2" key="1">
    <citation type="submission" date="2020-12" db="EMBL/GenBank/DDBJ databases">
        <title>Concerted genomic and epigenomic changes stabilize Arabidopsis allopolyploids.</title>
        <authorList>
            <person name="Chen Z."/>
        </authorList>
    </citation>
    <scope>NUCLEOTIDE SEQUENCE [LARGE SCALE GENOMIC DNA]</scope>
    <source>
        <strain evidence="1">As9502</strain>
        <tissue evidence="1">Leaf</tissue>
    </source>
</reference>
<protein>
    <submittedName>
        <fullName evidence="1">Uncharacterized protein</fullName>
    </submittedName>
</protein>
<keyword evidence="2" id="KW-1185">Reference proteome</keyword>
<dbReference type="AlphaFoldDB" id="A0A8T1XWE2"/>
<gene>
    <name evidence="1" type="ORF">ISN44_As13g029230</name>
</gene>
<evidence type="ECO:0000313" key="1">
    <source>
        <dbReference type="EMBL" id="KAG7539256.1"/>
    </source>
</evidence>
<proteinExistence type="predicted"/>